<protein>
    <submittedName>
        <fullName evidence="1">Uncharacterized protein</fullName>
    </submittedName>
</protein>
<gene>
    <name evidence="1" type="ORF">SAMN05421636_10638</name>
</gene>
<name>A0A1G7E5Q4_9FLAO</name>
<dbReference type="OrthoDB" id="7867371at2"/>
<dbReference type="Proteomes" id="UP000199109">
    <property type="component" value="Unassembled WGS sequence"/>
</dbReference>
<dbReference type="Gene3D" id="2.30.110.10">
    <property type="entry name" value="Electron Transport, Fmn-binding Protein, Chain A"/>
    <property type="match status" value="1"/>
</dbReference>
<dbReference type="InterPro" id="IPR012349">
    <property type="entry name" value="Split_barrel_FMN-bd"/>
</dbReference>
<reference evidence="1 2" key="1">
    <citation type="submission" date="2016-10" db="EMBL/GenBank/DDBJ databases">
        <authorList>
            <person name="de Groot N.N."/>
        </authorList>
    </citation>
    <scope>NUCLEOTIDE SEQUENCE [LARGE SCALE GENOMIC DNA]</scope>
    <source>
        <strain evidence="1 2">DSM 23421</strain>
    </source>
</reference>
<proteinExistence type="predicted"/>
<accession>A0A1G7E5Q4</accession>
<evidence type="ECO:0000313" key="1">
    <source>
        <dbReference type="EMBL" id="SDE59001.1"/>
    </source>
</evidence>
<organism evidence="1 2">
    <name type="scientific">Pricia antarctica</name>
    <dbReference type="NCBI Taxonomy" id="641691"/>
    <lineage>
        <taxon>Bacteria</taxon>
        <taxon>Pseudomonadati</taxon>
        <taxon>Bacteroidota</taxon>
        <taxon>Flavobacteriia</taxon>
        <taxon>Flavobacteriales</taxon>
        <taxon>Flavobacteriaceae</taxon>
        <taxon>Pricia</taxon>
    </lineage>
</organism>
<dbReference type="STRING" id="641691.SAMN05421636_10638"/>
<dbReference type="EMBL" id="FNAO01000006">
    <property type="protein sequence ID" value="SDE59001.1"/>
    <property type="molecule type" value="Genomic_DNA"/>
</dbReference>
<keyword evidence="2" id="KW-1185">Reference proteome</keyword>
<evidence type="ECO:0000313" key="2">
    <source>
        <dbReference type="Proteomes" id="UP000199109"/>
    </source>
</evidence>
<dbReference type="AlphaFoldDB" id="A0A1G7E5Q4"/>
<dbReference type="RefSeq" id="WP_091869084.1">
    <property type="nucleotide sequence ID" value="NZ_FNAO01000006.1"/>
</dbReference>
<sequence length="50" mass="5439">MEPTTEIKESINKSGLCWLATVSIENVANVSPKEILNHFGTDKIIVALIA</sequence>